<dbReference type="RefSeq" id="WP_201672726.1">
    <property type="nucleotide sequence ID" value="NZ_JAEQNE010000001.1"/>
</dbReference>
<gene>
    <name evidence="2" type="ORF">JJ685_03255</name>
</gene>
<proteinExistence type="predicted"/>
<organism evidence="2 3">
    <name type="scientific">Ramlibacter monticola</name>
    <dbReference type="NCBI Taxonomy" id="1926872"/>
    <lineage>
        <taxon>Bacteria</taxon>
        <taxon>Pseudomonadati</taxon>
        <taxon>Pseudomonadota</taxon>
        <taxon>Betaproteobacteria</taxon>
        <taxon>Burkholderiales</taxon>
        <taxon>Comamonadaceae</taxon>
        <taxon>Ramlibacter</taxon>
    </lineage>
</organism>
<feature type="chain" id="PRO_5038050290" description="Transporter" evidence="1">
    <location>
        <begin position="24"/>
        <end position="224"/>
    </location>
</feature>
<keyword evidence="3" id="KW-1185">Reference proteome</keyword>
<dbReference type="Proteomes" id="UP000599109">
    <property type="component" value="Unassembled WGS sequence"/>
</dbReference>
<evidence type="ECO:0000313" key="3">
    <source>
        <dbReference type="Proteomes" id="UP000599109"/>
    </source>
</evidence>
<dbReference type="AlphaFoldDB" id="A0A937CS36"/>
<protein>
    <recommendedName>
        <fullName evidence="4">Transporter</fullName>
    </recommendedName>
</protein>
<keyword evidence="1" id="KW-0732">Signal</keyword>
<evidence type="ECO:0008006" key="4">
    <source>
        <dbReference type="Google" id="ProtNLM"/>
    </source>
</evidence>
<sequence length="224" mass="24442">MKMPRFRPVWAAAAQAASGLAHAAGGHHAIDDAAILDPGQCQVETWVDRHAANDRGLAHVGSACRLGRVELGLNLDRTRARAENDVSATGVQAKWSRPLTDSLSVGLVLGATWQDRAPGFAGGTVVVPLTWQPHEQWMVHVNVGRDFLNGSADKDRGGAAVEWAPTPAWSFVAERFLENNGQFWRLGGRWQLNSSVNIDLSHARSLRGDGPRWWTLGANWVFSR</sequence>
<comment type="caution">
    <text evidence="2">The sequence shown here is derived from an EMBL/GenBank/DDBJ whole genome shotgun (WGS) entry which is preliminary data.</text>
</comment>
<name>A0A937CS36_9BURK</name>
<dbReference type="EMBL" id="JAEQNE010000001">
    <property type="protein sequence ID" value="MBL0390154.1"/>
    <property type="molecule type" value="Genomic_DNA"/>
</dbReference>
<reference evidence="2 3" key="1">
    <citation type="journal article" date="2017" name="Int. J. Syst. Evol. Microbiol.">
        <title>Ramlibacter monticola sp. nov., isolated from forest soil.</title>
        <authorList>
            <person name="Chaudhary D.K."/>
            <person name="Kim J."/>
        </authorList>
    </citation>
    <scope>NUCLEOTIDE SEQUENCE [LARGE SCALE GENOMIC DNA]</scope>
    <source>
        <strain evidence="2 3">KACC 19175</strain>
    </source>
</reference>
<accession>A0A937CS36</accession>
<evidence type="ECO:0000256" key="1">
    <source>
        <dbReference type="SAM" id="SignalP"/>
    </source>
</evidence>
<feature type="signal peptide" evidence="1">
    <location>
        <begin position="1"/>
        <end position="23"/>
    </location>
</feature>
<evidence type="ECO:0000313" key="2">
    <source>
        <dbReference type="EMBL" id="MBL0390154.1"/>
    </source>
</evidence>